<keyword evidence="3" id="KW-1185">Reference proteome</keyword>
<comment type="caution">
    <text evidence="2">The sequence shown here is derived from an EMBL/GenBank/DDBJ whole genome shotgun (WGS) entry which is preliminary data.</text>
</comment>
<dbReference type="InterPro" id="IPR001810">
    <property type="entry name" value="F-box_dom"/>
</dbReference>
<sequence length="444" mass="50544">MAATDASSVVKKKQRLIGGLGRHNYSGSSCYFDSLPEEITLEILFRLTAEDLSSSKCVSKLWSSFISRPTFGNAHLQRQQEEQGIIFTTVAKPTNVIPNYQYNHFSISLTPPIPPSLNPRKELKMPFLKLKKWGTEEQVVDENDKEAVLCLKASCDGLLLFQNKYNPLLLYISNPITSHFQALPPTKDPCSNWALFPDHYSASVGKYKVFAILGRSKFRTLTVRTGYCDAKATTRTYPWMVWGKSCDSDDFFNVSSQIVQFQKNLFWLTTEKDDADNSPFLTCEECYYLYIFDIKARKPPARKQVPHHLVQPSPYTPCNSPHLLSVLNGGSLCLTVVSPHQLQMFVLHDTLTNVWTSSYCIRLQSLRNHPPLTSFLSDNTCLVAMRGVDSTNLSNLVKVIIHLDDELWLYDLGTQEPRQIGRLSKDRKLTRPYFFHSNTLVTLH</sequence>
<dbReference type="InterPro" id="IPR036047">
    <property type="entry name" value="F-box-like_dom_sf"/>
</dbReference>
<dbReference type="Pfam" id="PF00646">
    <property type="entry name" value="F-box"/>
    <property type="match status" value="1"/>
</dbReference>
<dbReference type="PANTHER" id="PTHR31672:SF13">
    <property type="entry name" value="F-BOX PROTEIN CPR30-LIKE"/>
    <property type="match status" value="1"/>
</dbReference>
<dbReference type="PROSITE" id="PS50181">
    <property type="entry name" value="FBOX"/>
    <property type="match status" value="1"/>
</dbReference>
<gene>
    <name evidence="2" type="ORF">IFM89_039207</name>
</gene>
<feature type="domain" description="F-box" evidence="1">
    <location>
        <begin position="29"/>
        <end position="79"/>
    </location>
</feature>
<dbReference type="Proteomes" id="UP000631114">
    <property type="component" value="Unassembled WGS sequence"/>
</dbReference>
<proteinExistence type="predicted"/>
<name>A0A835IHK0_9MAGN</name>
<protein>
    <recommendedName>
        <fullName evidence="1">F-box domain-containing protein</fullName>
    </recommendedName>
</protein>
<evidence type="ECO:0000259" key="1">
    <source>
        <dbReference type="PROSITE" id="PS50181"/>
    </source>
</evidence>
<dbReference type="OrthoDB" id="1938527at2759"/>
<dbReference type="AlphaFoldDB" id="A0A835IHK0"/>
<dbReference type="SUPFAM" id="SSF81383">
    <property type="entry name" value="F-box domain"/>
    <property type="match status" value="1"/>
</dbReference>
<dbReference type="SMART" id="SM00256">
    <property type="entry name" value="FBOX"/>
    <property type="match status" value="1"/>
</dbReference>
<dbReference type="PANTHER" id="PTHR31672">
    <property type="entry name" value="BNACNNG10540D PROTEIN"/>
    <property type="match status" value="1"/>
</dbReference>
<dbReference type="Gene3D" id="1.20.1280.50">
    <property type="match status" value="1"/>
</dbReference>
<dbReference type="EMBL" id="JADFTS010000003">
    <property type="protein sequence ID" value="KAF9617926.1"/>
    <property type="molecule type" value="Genomic_DNA"/>
</dbReference>
<organism evidence="2 3">
    <name type="scientific">Coptis chinensis</name>
    <dbReference type="NCBI Taxonomy" id="261450"/>
    <lineage>
        <taxon>Eukaryota</taxon>
        <taxon>Viridiplantae</taxon>
        <taxon>Streptophyta</taxon>
        <taxon>Embryophyta</taxon>
        <taxon>Tracheophyta</taxon>
        <taxon>Spermatophyta</taxon>
        <taxon>Magnoliopsida</taxon>
        <taxon>Ranunculales</taxon>
        <taxon>Ranunculaceae</taxon>
        <taxon>Coptidoideae</taxon>
        <taxon>Coptis</taxon>
    </lineage>
</organism>
<accession>A0A835IHK0</accession>
<reference evidence="2 3" key="1">
    <citation type="submission" date="2020-10" db="EMBL/GenBank/DDBJ databases">
        <title>The Coptis chinensis genome and diversification of protoberbering-type alkaloids.</title>
        <authorList>
            <person name="Wang B."/>
            <person name="Shu S."/>
            <person name="Song C."/>
            <person name="Liu Y."/>
        </authorList>
    </citation>
    <scope>NUCLEOTIDE SEQUENCE [LARGE SCALE GENOMIC DNA]</scope>
    <source>
        <strain evidence="2">HL-2020</strain>
        <tissue evidence="2">Leaf</tissue>
    </source>
</reference>
<evidence type="ECO:0000313" key="3">
    <source>
        <dbReference type="Proteomes" id="UP000631114"/>
    </source>
</evidence>
<dbReference type="InterPro" id="IPR050796">
    <property type="entry name" value="SCF_F-box_component"/>
</dbReference>
<evidence type="ECO:0000313" key="2">
    <source>
        <dbReference type="EMBL" id="KAF9617926.1"/>
    </source>
</evidence>